<organism evidence="2 3">
    <name type="scientific">Enhygromyxa salina</name>
    <dbReference type="NCBI Taxonomy" id="215803"/>
    <lineage>
        <taxon>Bacteria</taxon>
        <taxon>Pseudomonadati</taxon>
        <taxon>Myxococcota</taxon>
        <taxon>Polyangia</taxon>
        <taxon>Nannocystales</taxon>
        <taxon>Nannocystaceae</taxon>
        <taxon>Enhygromyxa</taxon>
    </lineage>
</organism>
<protein>
    <submittedName>
        <fullName evidence="2">Uncharacterized protein</fullName>
    </submittedName>
</protein>
<dbReference type="AlphaFoldDB" id="A0A2S9XS04"/>
<dbReference type="RefSeq" id="WP_181197934.1">
    <property type="nucleotide sequence ID" value="NZ_PVNK01000169.1"/>
</dbReference>
<dbReference type="Proteomes" id="UP000237968">
    <property type="component" value="Unassembled WGS sequence"/>
</dbReference>
<evidence type="ECO:0000256" key="1">
    <source>
        <dbReference type="SAM" id="MobiDB-lite"/>
    </source>
</evidence>
<evidence type="ECO:0000313" key="2">
    <source>
        <dbReference type="EMBL" id="PRP95481.1"/>
    </source>
</evidence>
<gene>
    <name evidence="2" type="ORF">ENSA5_38320</name>
</gene>
<sequence>MRQLLVRAIITGFGLRIGSELAKFVAHRVLPEEDDNKSKDDTEEDDSLGSVSADPPNL</sequence>
<accession>A0A2S9XS04</accession>
<dbReference type="EMBL" id="PVNK01000169">
    <property type="protein sequence ID" value="PRP95481.1"/>
    <property type="molecule type" value="Genomic_DNA"/>
</dbReference>
<evidence type="ECO:0000313" key="3">
    <source>
        <dbReference type="Proteomes" id="UP000237968"/>
    </source>
</evidence>
<keyword evidence="3" id="KW-1185">Reference proteome</keyword>
<reference evidence="2 3" key="1">
    <citation type="submission" date="2018-03" db="EMBL/GenBank/DDBJ databases">
        <title>Draft Genome Sequences of the Obligatory Marine Myxobacteria Enhygromyxa salina SWB005.</title>
        <authorList>
            <person name="Poehlein A."/>
            <person name="Moghaddam J.A."/>
            <person name="Harms H."/>
            <person name="Alanjari M."/>
            <person name="Koenig G.M."/>
            <person name="Daniel R."/>
            <person name="Schaeberle T.F."/>
        </authorList>
    </citation>
    <scope>NUCLEOTIDE SEQUENCE [LARGE SCALE GENOMIC DNA]</scope>
    <source>
        <strain evidence="2 3">SWB005</strain>
    </source>
</reference>
<feature type="region of interest" description="Disordered" evidence="1">
    <location>
        <begin position="29"/>
        <end position="58"/>
    </location>
</feature>
<name>A0A2S9XS04_9BACT</name>
<comment type="caution">
    <text evidence="2">The sequence shown here is derived from an EMBL/GenBank/DDBJ whole genome shotgun (WGS) entry which is preliminary data.</text>
</comment>
<proteinExistence type="predicted"/>